<dbReference type="SUPFAM" id="SSF54593">
    <property type="entry name" value="Glyoxalase/Bleomycin resistance protein/Dihydroxybiphenyl dioxygenase"/>
    <property type="match status" value="1"/>
</dbReference>
<proteinExistence type="predicted"/>
<accession>A0ABV3ZHI8</accession>
<organism evidence="2 3">
    <name type="scientific">Danxiaibacter flavus</name>
    <dbReference type="NCBI Taxonomy" id="3049108"/>
    <lineage>
        <taxon>Bacteria</taxon>
        <taxon>Pseudomonadati</taxon>
        <taxon>Bacteroidota</taxon>
        <taxon>Chitinophagia</taxon>
        <taxon>Chitinophagales</taxon>
        <taxon>Chitinophagaceae</taxon>
        <taxon>Danxiaibacter</taxon>
    </lineage>
</organism>
<dbReference type="PANTHER" id="PTHR34109:SF1">
    <property type="entry name" value="VOC DOMAIN-CONTAINING PROTEIN"/>
    <property type="match status" value="1"/>
</dbReference>
<dbReference type="EMBL" id="JAULBC010000006">
    <property type="protein sequence ID" value="MEX6689317.1"/>
    <property type="molecule type" value="Genomic_DNA"/>
</dbReference>
<keyword evidence="3" id="KW-1185">Reference proteome</keyword>
<comment type="caution">
    <text evidence="2">The sequence shown here is derived from an EMBL/GenBank/DDBJ whole genome shotgun (WGS) entry which is preliminary data.</text>
</comment>
<protein>
    <submittedName>
        <fullName evidence="2">VOC family protein</fullName>
    </submittedName>
</protein>
<name>A0ABV3ZHI8_9BACT</name>
<dbReference type="CDD" id="cd07246">
    <property type="entry name" value="VOC_like"/>
    <property type="match status" value="1"/>
</dbReference>
<sequence length="122" mass="13674">MNIPEGYQAVMPYLIVNDAPGFIAFLKKVFDGTEKMRELRDDHKIMHAEVVINGSVIMLADATEAYPPKTSGMFVYVDDVDKVYELALKEGCHSLMPPANKEYGRAAGFNDVYGNTWWPVTP</sequence>
<dbReference type="PANTHER" id="PTHR34109">
    <property type="entry name" value="BNAUNNG04460D PROTEIN-RELATED"/>
    <property type="match status" value="1"/>
</dbReference>
<dbReference type="Proteomes" id="UP001560573">
    <property type="component" value="Unassembled WGS sequence"/>
</dbReference>
<evidence type="ECO:0000259" key="1">
    <source>
        <dbReference type="Pfam" id="PF00903"/>
    </source>
</evidence>
<feature type="domain" description="Glyoxalase/fosfomycin resistance/dioxygenase" evidence="1">
    <location>
        <begin position="14"/>
        <end position="117"/>
    </location>
</feature>
<dbReference type="Gene3D" id="3.30.720.110">
    <property type="match status" value="1"/>
</dbReference>
<dbReference type="RefSeq" id="WP_369330724.1">
    <property type="nucleotide sequence ID" value="NZ_JAULBC010000006.1"/>
</dbReference>
<dbReference type="InterPro" id="IPR029068">
    <property type="entry name" value="Glyas_Bleomycin-R_OHBP_Dase"/>
</dbReference>
<dbReference type="Pfam" id="PF00903">
    <property type="entry name" value="Glyoxalase"/>
    <property type="match status" value="1"/>
</dbReference>
<dbReference type="InterPro" id="IPR004360">
    <property type="entry name" value="Glyas_Fos-R_dOase_dom"/>
</dbReference>
<evidence type="ECO:0000313" key="3">
    <source>
        <dbReference type="Proteomes" id="UP001560573"/>
    </source>
</evidence>
<dbReference type="Gene3D" id="3.30.720.120">
    <property type="match status" value="1"/>
</dbReference>
<evidence type="ECO:0000313" key="2">
    <source>
        <dbReference type="EMBL" id="MEX6689317.1"/>
    </source>
</evidence>
<gene>
    <name evidence="2" type="ORF">QTN47_17545</name>
</gene>
<reference evidence="2 3" key="1">
    <citation type="submission" date="2023-07" db="EMBL/GenBank/DDBJ databases">
        <authorList>
            <person name="Lian W.-H."/>
        </authorList>
    </citation>
    <scope>NUCLEOTIDE SEQUENCE [LARGE SCALE GENOMIC DNA]</scope>
    <source>
        <strain evidence="2 3">SYSU DXS3180</strain>
    </source>
</reference>